<organism evidence="5 6">
    <name type="scientific">Acidovorax bellezanensis</name>
    <dbReference type="NCBI Taxonomy" id="2976702"/>
    <lineage>
        <taxon>Bacteria</taxon>
        <taxon>Pseudomonadati</taxon>
        <taxon>Pseudomonadota</taxon>
        <taxon>Betaproteobacteria</taxon>
        <taxon>Burkholderiales</taxon>
        <taxon>Comamonadaceae</taxon>
        <taxon>Acidovorax</taxon>
    </lineage>
</organism>
<feature type="chain" id="PRO_5046785127" evidence="3">
    <location>
        <begin position="25"/>
        <end position="410"/>
    </location>
</feature>
<dbReference type="Proteomes" id="UP001525968">
    <property type="component" value="Unassembled WGS sequence"/>
</dbReference>
<evidence type="ECO:0000256" key="1">
    <source>
        <dbReference type="ARBA" id="ARBA00010062"/>
    </source>
</evidence>
<keyword evidence="6" id="KW-1185">Reference proteome</keyword>
<protein>
    <submittedName>
        <fullName evidence="5">Branched-chain amino acid ABC transporter substrate-binding protein</fullName>
    </submittedName>
</protein>
<keyword evidence="2 3" id="KW-0732">Signal</keyword>
<dbReference type="Gene3D" id="3.40.50.2300">
    <property type="match status" value="2"/>
</dbReference>
<evidence type="ECO:0000313" key="6">
    <source>
        <dbReference type="Proteomes" id="UP001525968"/>
    </source>
</evidence>
<feature type="domain" description="Leucine-binding protein" evidence="4">
    <location>
        <begin position="25"/>
        <end position="367"/>
    </location>
</feature>
<evidence type="ECO:0000313" key="5">
    <source>
        <dbReference type="EMBL" id="MCT9811550.1"/>
    </source>
</evidence>
<reference evidence="5 6" key="1">
    <citation type="submission" date="2022-09" db="EMBL/GenBank/DDBJ databases">
        <title>Draft genome of isolate Be4.</title>
        <authorList>
            <person name="Sanchez-Castro I."/>
            <person name="Martinez-Rodriguez P."/>
            <person name="Descostes M."/>
            <person name="Merroun M."/>
        </authorList>
    </citation>
    <scope>NUCLEOTIDE SEQUENCE [LARGE SCALE GENOMIC DNA]</scope>
    <source>
        <strain evidence="5 6">Be4</strain>
    </source>
</reference>
<dbReference type="InterPro" id="IPR028082">
    <property type="entry name" value="Peripla_BP_I"/>
</dbReference>
<feature type="signal peptide" evidence="3">
    <location>
        <begin position="1"/>
        <end position="24"/>
    </location>
</feature>
<comment type="caution">
    <text evidence="5">The sequence shown here is derived from an EMBL/GenBank/DDBJ whole genome shotgun (WGS) entry which is preliminary data.</text>
</comment>
<comment type="similarity">
    <text evidence="1">Belongs to the leucine-binding protein family.</text>
</comment>
<dbReference type="EMBL" id="JAODYH010000005">
    <property type="protein sequence ID" value="MCT9811550.1"/>
    <property type="molecule type" value="Genomic_DNA"/>
</dbReference>
<dbReference type="RefSeq" id="WP_261500791.1">
    <property type="nucleotide sequence ID" value="NZ_JAODYH010000005.1"/>
</dbReference>
<evidence type="ECO:0000259" key="4">
    <source>
        <dbReference type="Pfam" id="PF13458"/>
    </source>
</evidence>
<dbReference type="InterPro" id="IPR051010">
    <property type="entry name" value="BCAA_transport"/>
</dbReference>
<dbReference type="SUPFAM" id="SSF53822">
    <property type="entry name" value="Periplasmic binding protein-like I"/>
    <property type="match status" value="1"/>
</dbReference>
<dbReference type="CDD" id="cd06329">
    <property type="entry name" value="PBP1_SBP-like"/>
    <property type="match status" value="1"/>
</dbReference>
<dbReference type="InterPro" id="IPR028081">
    <property type="entry name" value="Leu-bd"/>
</dbReference>
<gene>
    <name evidence="5" type="ORF">N0K08_12945</name>
</gene>
<name>A0ABT2PMS3_9BURK</name>
<evidence type="ECO:0000256" key="2">
    <source>
        <dbReference type="ARBA" id="ARBA00022729"/>
    </source>
</evidence>
<dbReference type="PANTHER" id="PTHR30483:SF6">
    <property type="entry name" value="PERIPLASMIC BINDING PROTEIN OF ABC TRANSPORTER FOR NATURAL AMINO ACIDS"/>
    <property type="match status" value="1"/>
</dbReference>
<proteinExistence type="inferred from homology"/>
<sequence>MRKAFQRAAVATALTVLFSGPALAQIKIAYIDPFSGPFANTGEVQLSHVRQIAETINARGGVLGQKLEILPFDGKSSPQDSASALRAAYDKGVRFVFQGNGSNITAALVDAINKQVSRGDQPMVLINFGGFDPDLTNSKCSFWHFRFMQNVDMSMNAISSQIASRPDVKKVYQVNQDYHPGHQAAKAFREMLAKKRPDVQLVGDDLHPLGRVKDFSPYAAKIVASGADTVLTTNWGNDLTLLVKAIKEAGGKADIYTLYANTIGVPTVIGKDGIDTVFALSEWHANIENNRTEAYANAFQKKFNTDFILLRVNIPMEMLAKAMTEANSTDPTAMARKLEGMRYQSDIGEVVMRAEDHQLQQPLYISTFAKVDGKAVRYDLEKTGVGMRTVKRIEAPDAALPTSCQMKRPV</sequence>
<accession>A0ABT2PMS3</accession>
<evidence type="ECO:0000256" key="3">
    <source>
        <dbReference type="SAM" id="SignalP"/>
    </source>
</evidence>
<dbReference type="PANTHER" id="PTHR30483">
    <property type="entry name" value="LEUCINE-SPECIFIC-BINDING PROTEIN"/>
    <property type="match status" value="1"/>
</dbReference>
<dbReference type="Pfam" id="PF13458">
    <property type="entry name" value="Peripla_BP_6"/>
    <property type="match status" value="1"/>
</dbReference>